<evidence type="ECO:0000313" key="2">
    <source>
        <dbReference type="EMBL" id="PRY50346.1"/>
    </source>
</evidence>
<feature type="domain" description="Tail specific protease" evidence="1">
    <location>
        <begin position="533"/>
        <end position="735"/>
    </location>
</feature>
<gene>
    <name evidence="2" type="ORF">B0I27_10968</name>
</gene>
<dbReference type="Gene3D" id="3.90.226.10">
    <property type="entry name" value="2-enoyl-CoA Hydratase, Chain A, domain 1"/>
    <property type="match status" value="1"/>
</dbReference>
<name>A0A2T0TXB4_9SPHI</name>
<dbReference type="GO" id="GO:0030288">
    <property type="term" value="C:outer membrane-bounded periplasmic space"/>
    <property type="evidence" value="ECO:0007669"/>
    <property type="project" value="TreeGrafter"/>
</dbReference>
<dbReference type="GO" id="GO:0007165">
    <property type="term" value="P:signal transduction"/>
    <property type="evidence" value="ECO:0007669"/>
    <property type="project" value="TreeGrafter"/>
</dbReference>
<dbReference type="EMBL" id="PVTH01000009">
    <property type="protein sequence ID" value="PRY50346.1"/>
    <property type="molecule type" value="Genomic_DNA"/>
</dbReference>
<dbReference type="CDD" id="cd07562">
    <property type="entry name" value="Peptidase_S41_TRI"/>
    <property type="match status" value="1"/>
</dbReference>
<protein>
    <submittedName>
        <fullName evidence="2">Peptidase S41-like protein</fullName>
    </submittedName>
</protein>
<comment type="caution">
    <text evidence="2">The sequence shown here is derived from an EMBL/GenBank/DDBJ whole genome shotgun (WGS) entry which is preliminary data.</text>
</comment>
<evidence type="ECO:0000313" key="3">
    <source>
        <dbReference type="Proteomes" id="UP000238034"/>
    </source>
</evidence>
<dbReference type="PANTHER" id="PTHR32060">
    <property type="entry name" value="TAIL-SPECIFIC PROTEASE"/>
    <property type="match status" value="1"/>
</dbReference>
<dbReference type="GO" id="GO:0006508">
    <property type="term" value="P:proteolysis"/>
    <property type="evidence" value="ECO:0007669"/>
    <property type="project" value="InterPro"/>
</dbReference>
<proteinExistence type="predicted"/>
<evidence type="ECO:0000259" key="1">
    <source>
        <dbReference type="SMART" id="SM00245"/>
    </source>
</evidence>
<dbReference type="InterPro" id="IPR029045">
    <property type="entry name" value="ClpP/crotonase-like_dom_sf"/>
</dbReference>
<dbReference type="Proteomes" id="UP000238034">
    <property type="component" value="Unassembled WGS sequence"/>
</dbReference>
<dbReference type="AlphaFoldDB" id="A0A2T0TXB4"/>
<accession>A0A2T0TXB4</accession>
<organism evidence="2 3">
    <name type="scientific">Arcticibacter pallidicorallinus</name>
    <dbReference type="NCBI Taxonomy" id="1259464"/>
    <lineage>
        <taxon>Bacteria</taxon>
        <taxon>Pseudomonadati</taxon>
        <taxon>Bacteroidota</taxon>
        <taxon>Sphingobacteriia</taxon>
        <taxon>Sphingobacteriales</taxon>
        <taxon>Sphingobacteriaceae</taxon>
        <taxon>Arcticibacter</taxon>
    </lineage>
</organism>
<dbReference type="Gene3D" id="2.60.120.260">
    <property type="entry name" value="Galactose-binding domain-like"/>
    <property type="match status" value="1"/>
</dbReference>
<dbReference type="GO" id="GO:0008236">
    <property type="term" value="F:serine-type peptidase activity"/>
    <property type="evidence" value="ECO:0007669"/>
    <property type="project" value="InterPro"/>
</dbReference>
<reference evidence="2 3" key="1">
    <citation type="submission" date="2018-03" db="EMBL/GenBank/DDBJ databases">
        <title>Genomic Encyclopedia of Type Strains, Phase III (KMG-III): the genomes of soil and plant-associated and newly described type strains.</title>
        <authorList>
            <person name="Whitman W."/>
        </authorList>
    </citation>
    <scope>NUCLEOTIDE SEQUENCE [LARGE SCALE GENOMIC DNA]</scope>
    <source>
        <strain evidence="2 3">CGMCC 1.9313</strain>
    </source>
</reference>
<dbReference type="GO" id="GO:0004175">
    <property type="term" value="F:endopeptidase activity"/>
    <property type="evidence" value="ECO:0007669"/>
    <property type="project" value="TreeGrafter"/>
</dbReference>
<sequence length="760" mass="84915">MDVKIKSRIRFAAIFSNMKINFLVVLCFWVVEAQCQFDFNGNLEVLTENKVPVGWSYHDNHKEYNIAVDSLTRKQGKYSVRIESKAAVTGEAHLYRHIGQQFEGKSLMFIANIKTEDVRGRVTIHLSINGENREVIVSQDLGADGPGGTTDWKEYMLSVPYDVGGSSISTHVILNGQGKIWIDSLRLYIDNTPINKARVIPPTASRKDTEFRRGSKIDFIPTDERTLASLDVLCQLWGYLKYHHPAVARGRYNWDNELIRTLPLVIQATSQAEVSQVLEKWVGGLQAISPCTQELKIDGDRVLIASDYGTLFTNTILSADLKEKLRTWSRPCGDNHYYVNLHGPSPRFVHEESFNSIYPDAGLRYLALCRYWAAIQYFFPYRDLMSEAWVSALRQHMPEIIAAADVNKYTIAMTKLVAKTGDSHAFISSGVLDAIKGKYIFPVKARMLKRKMIVTGFYSDTLGLGKKIKPGDEIVAINGIKIKKLINTYSDRVPASNSAAGFRDMIRDYLLRSNDSGFVVKTKRSGKYKTIRQQGKLYSLTNWYSTDFSHNFYDSTLLVMPGNIGYVHGPSFKASELRDLVDRLGKTKGLIIDLRGYPSDELTYDSNGRTKSLVNYIKSGVSPFVRFTHGTLLKPGAFLLEPSTEIGSVEGEHYSGRVIVLVDEYTQSNSEFVVMALQSAANVTILGSQTAGADGNTTSIDLPGAITASFSGLGVYYPDGICAQRVGVKIDVYVKPDISSIRKGKDKQLDKAHAILRKVK</sequence>
<dbReference type="SMART" id="SM00245">
    <property type="entry name" value="TSPc"/>
    <property type="match status" value="1"/>
</dbReference>
<dbReference type="Pfam" id="PF03572">
    <property type="entry name" value="Peptidase_S41"/>
    <property type="match status" value="1"/>
</dbReference>
<dbReference type="OrthoDB" id="5379939at2"/>
<dbReference type="PANTHER" id="PTHR32060:SF30">
    <property type="entry name" value="CARBOXY-TERMINAL PROCESSING PROTEASE CTPA"/>
    <property type="match status" value="1"/>
</dbReference>
<dbReference type="InterPro" id="IPR005151">
    <property type="entry name" value="Tail-specific_protease"/>
</dbReference>
<keyword evidence="3" id="KW-1185">Reference proteome</keyword>
<dbReference type="SUPFAM" id="SSF52096">
    <property type="entry name" value="ClpP/crotonase"/>
    <property type="match status" value="1"/>
</dbReference>